<feature type="domain" description="Helix-turn-helix" evidence="1">
    <location>
        <begin position="75"/>
        <end position="122"/>
    </location>
</feature>
<dbReference type="Pfam" id="PF12728">
    <property type="entry name" value="HTH_17"/>
    <property type="match status" value="1"/>
</dbReference>
<dbReference type="InterPro" id="IPR010093">
    <property type="entry name" value="SinI_DNA-bd"/>
</dbReference>
<evidence type="ECO:0000259" key="1">
    <source>
        <dbReference type="Pfam" id="PF12728"/>
    </source>
</evidence>
<evidence type="ECO:0000313" key="2">
    <source>
        <dbReference type="EMBL" id="BAS26709.1"/>
    </source>
</evidence>
<dbReference type="SUPFAM" id="SSF46955">
    <property type="entry name" value="Putative DNA-binding domain"/>
    <property type="match status" value="1"/>
</dbReference>
<accession>A0A0K2SIR1</accession>
<dbReference type="Proteomes" id="UP000065807">
    <property type="component" value="Chromosome"/>
</dbReference>
<dbReference type="GO" id="GO:0003677">
    <property type="term" value="F:DNA binding"/>
    <property type="evidence" value="ECO:0007669"/>
    <property type="project" value="UniProtKB-KW"/>
</dbReference>
<proteinExistence type="predicted"/>
<dbReference type="RefSeq" id="WP_082725831.1">
    <property type="nucleotide sequence ID" value="NZ_AP014924.1"/>
</dbReference>
<dbReference type="NCBIfam" id="TIGR01764">
    <property type="entry name" value="excise"/>
    <property type="match status" value="1"/>
</dbReference>
<evidence type="ECO:0000313" key="3">
    <source>
        <dbReference type="Proteomes" id="UP000065807"/>
    </source>
</evidence>
<organism evidence="2 3">
    <name type="scientific">Limnochorda pilosa</name>
    <dbReference type="NCBI Taxonomy" id="1555112"/>
    <lineage>
        <taxon>Bacteria</taxon>
        <taxon>Bacillati</taxon>
        <taxon>Bacillota</taxon>
        <taxon>Limnochordia</taxon>
        <taxon>Limnochordales</taxon>
        <taxon>Limnochordaceae</taxon>
        <taxon>Limnochorda</taxon>
    </lineage>
</organism>
<keyword evidence="2" id="KW-0238">DNA-binding</keyword>
<name>A0A0K2SIR1_LIMPI</name>
<protein>
    <submittedName>
        <fullName evidence="2">DNA-binding protein</fullName>
    </submittedName>
</protein>
<dbReference type="InterPro" id="IPR009061">
    <property type="entry name" value="DNA-bd_dom_put_sf"/>
</dbReference>
<dbReference type="OrthoDB" id="26212at2"/>
<sequence length="146" mass="16166">MVATTRGAGRGEKQQLQRLRELLATAATRGATARLSSDDVEGVEVPRVLLQLMARGAELLAGGYRAAVVEVEKSLTTQQAANILGISRPQLIRLLEGGSIPFHKIGSHRRVRVHDLLRYRDQLMKTRRRSLARITGMSEDLGLYHD</sequence>
<dbReference type="AlphaFoldDB" id="A0A0K2SIR1"/>
<dbReference type="EMBL" id="AP014924">
    <property type="protein sequence ID" value="BAS26709.1"/>
    <property type="molecule type" value="Genomic_DNA"/>
</dbReference>
<reference evidence="3" key="1">
    <citation type="submission" date="2015-07" db="EMBL/GenBank/DDBJ databases">
        <title>Complete genome sequence and phylogenetic analysis of Limnochorda pilosa.</title>
        <authorList>
            <person name="Watanabe M."/>
            <person name="Kojima H."/>
            <person name="Fukui M."/>
        </authorList>
    </citation>
    <scope>NUCLEOTIDE SEQUENCE [LARGE SCALE GENOMIC DNA]</scope>
    <source>
        <strain evidence="3">HC45</strain>
    </source>
</reference>
<gene>
    <name evidence="2" type="ORF">LIP_0852</name>
</gene>
<dbReference type="KEGG" id="lpil:LIP_0852"/>
<dbReference type="InterPro" id="IPR041657">
    <property type="entry name" value="HTH_17"/>
</dbReference>
<keyword evidence="3" id="KW-1185">Reference proteome</keyword>
<reference evidence="3" key="2">
    <citation type="journal article" date="2016" name="Int. J. Syst. Evol. Microbiol.">
        <title>Complete genome sequence and cell structure of Limnochorda pilosa, a Gram-negative spore-former within the phylum Firmicutes.</title>
        <authorList>
            <person name="Watanabe M."/>
            <person name="Kojima H."/>
            <person name="Fukui M."/>
        </authorList>
    </citation>
    <scope>NUCLEOTIDE SEQUENCE [LARGE SCALE GENOMIC DNA]</scope>
    <source>
        <strain evidence="3">HC45</strain>
    </source>
</reference>